<evidence type="ECO:0000313" key="2">
    <source>
        <dbReference type="Proteomes" id="UP001219518"/>
    </source>
</evidence>
<accession>A0AAE1HEL0</accession>
<comment type="caution">
    <text evidence="1">The sequence shown here is derived from an EMBL/GenBank/DDBJ whole genome shotgun (WGS) entry which is preliminary data.</text>
</comment>
<sequence>MHSLKRQGTILELNWDRFGSFASIREGWRQLLVKHQSLPSPCSWGYTQTEDGWKPVYRTKPTAADACKDIIVKCSCRVSCQGNCSCRKKNQKCTDLCSCSCVSN</sequence>
<keyword evidence="2" id="KW-1185">Reference proteome</keyword>
<reference evidence="1" key="2">
    <citation type="journal article" date="2023" name="BMC Genomics">
        <title>Pest status, molecular evolution, and epigenetic factors derived from the genome assembly of Frankliniella fusca, a thysanopteran phytovirus vector.</title>
        <authorList>
            <person name="Catto M.A."/>
            <person name="Labadie P.E."/>
            <person name="Jacobson A.L."/>
            <person name="Kennedy G.G."/>
            <person name="Srinivasan R."/>
            <person name="Hunt B.G."/>
        </authorList>
    </citation>
    <scope>NUCLEOTIDE SEQUENCE</scope>
    <source>
        <strain evidence="1">PL_HMW_Pooled</strain>
    </source>
</reference>
<organism evidence="1 2">
    <name type="scientific">Frankliniella fusca</name>
    <dbReference type="NCBI Taxonomy" id="407009"/>
    <lineage>
        <taxon>Eukaryota</taxon>
        <taxon>Metazoa</taxon>
        <taxon>Ecdysozoa</taxon>
        <taxon>Arthropoda</taxon>
        <taxon>Hexapoda</taxon>
        <taxon>Insecta</taxon>
        <taxon>Pterygota</taxon>
        <taxon>Neoptera</taxon>
        <taxon>Paraneoptera</taxon>
        <taxon>Thysanoptera</taxon>
        <taxon>Terebrantia</taxon>
        <taxon>Thripoidea</taxon>
        <taxon>Thripidae</taxon>
        <taxon>Frankliniella</taxon>
    </lineage>
</organism>
<dbReference type="Proteomes" id="UP001219518">
    <property type="component" value="Unassembled WGS sequence"/>
</dbReference>
<reference evidence="1" key="1">
    <citation type="submission" date="2021-07" db="EMBL/GenBank/DDBJ databases">
        <authorList>
            <person name="Catto M.A."/>
            <person name="Jacobson A."/>
            <person name="Kennedy G."/>
            <person name="Labadie P."/>
            <person name="Hunt B.G."/>
            <person name="Srinivasan R."/>
        </authorList>
    </citation>
    <scope>NUCLEOTIDE SEQUENCE</scope>
    <source>
        <strain evidence="1">PL_HMW_Pooled</strain>
        <tissue evidence="1">Head</tissue>
    </source>
</reference>
<evidence type="ECO:0000313" key="1">
    <source>
        <dbReference type="EMBL" id="KAK3919869.1"/>
    </source>
</evidence>
<protein>
    <submittedName>
        <fullName evidence="1">Chromosome-associated kinesin KIF4</fullName>
    </submittedName>
</protein>
<dbReference type="EMBL" id="JAHWGI010000984">
    <property type="protein sequence ID" value="KAK3919869.1"/>
    <property type="molecule type" value="Genomic_DNA"/>
</dbReference>
<proteinExistence type="predicted"/>
<dbReference type="AlphaFoldDB" id="A0AAE1HEL0"/>
<name>A0AAE1HEL0_9NEOP</name>
<gene>
    <name evidence="1" type="ORF">KUF71_009155</name>
</gene>